<keyword evidence="1" id="KW-0175">Coiled coil</keyword>
<organism evidence="4 5">
    <name type="scientific">Natronobacterium gregoryi</name>
    <dbReference type="NCBI Taxonomy" id="44930"/>
    <lineage>
        <taxon>Archaea</taxon>
        <taxon>Methanobacteriati</taxon>
        <taxon>Methanobacteriota</taxon>
        <taxon>Stenosarchaea group</taxon>
        <taxon>Halobacteria</taxon>
        <taxon>Halobacteriales</taxon>
        <taxon>Natrialbaceae</taxon>
        <taxon>Natronobacterium</taxon>
    </lineage>
</organism>
<reference evidence="4 5" key="1">
    <citation type="submission" date="2016-10" db="EMBL/GenBank/DDBJ databases">
        <authorList>
            <person name="de Groot N.N."/>
        </authorList>
    </citation>
    <scope>NUCLEOTIDE SEQUENCE [LARGE SCALE GENOMIC DNA]</scope>
    <source>
        <strain evidence="4 5">SP2</strain>
    </source>
</reference>
<proteinExistence type="predicted"/>
<feature type="domain" description="DUF7260" evidence="3">
    <location>
        <begin position="25"/>
        <end position="294"/>
    </location>
</feature>
<evidence type="ECO:0000313" key="4">
    <source>
        <dbReference type="EMBL" id="SFI85400.1"/>
    </source>
</evidence>
<feature type="region of interest" description="Disordered" evidence="2">
    <location>
        <begin position="45"/>
        <end position="72"/>
    </location>
</feature>
<evidence type="ECO:0000259" key="3">
    <source>
        <dbReference type="Pfam" id="PF23921"/>
    </source>
</evidence>
<accession>A0A1I3LLI2</accession>
<dbReference type="RefSeq" id="WP_005579876.1">
    <property type="nucleotide sequence ID" value="NZ_FORO01000007.1"/>
</dbReference>
<dbReference type="GeneID" id="14207259"/>
<gene>
    <name evidence="4" type="ORF">SAMN05443661_10774</name>
</gene>
<dbReference type="Proteomes" id="UP000182829">
    <property type="component" value="Unassembled WGS sequence"/>
</dbReference>
<evidence type="ECO:0000313" key="5">
    <source>
        <dbReference type="Proteomes" id="UP000182829"/>
    </source>
</evidence>
<dbReference type="InterPro" id="IPR055684">
    <property type="entry name" value="DUF7260"/>
</dbReference>
<sequence length="306" mass="34020">MNGHDRTDRPLTATRRGSGHIETNSHLPAAIDCLETEQTHVEDKLVPSQPSTDGPNRATPPDSAHQFRPGPPLAAIGQFEDAIEEIEPVREPAARAHATDGGVTTISHRRSELNDRCRRVRALFADTVRSYSIEDVDGSEPLLETIRAELGDEIAIALAPSTASRFTPPVKQAIRSATRQRREELETMARILTQERESLESAAGELEQVVAAISSMGTASLLELGFDGLAKRHEGIETQRERCRRLCRERQTQIRQRVGRLSRDEFAEFLYSDLSVSYPVLATATALHRCCLDVQRLVHDHLARRA</sequence>
<feature type="coiled-coil region" evidence="1">
    <location>
        <begin position="175"/>
        <end position="209"/>
    </location>
</feature>
<dbReference type="Pfam" id="PF23921">
    <property type="entry name" value="DUF7260"/>
    <property type="match status" value="1"/>
</dbReference>
<name>A0A1I3LLI2_9EURY</name>
<protein>
    <recommendedName>
        <fullName evidence="3">DUF7260 domain-containing protein</fullName>
    </recommendedName>
</protein>
<dbReference type="OrthoDB" id="213880at2157"/>
<feature type="region of interest" description="Disordered" evidence="2">
    <location>
        <begin position="1"/>
        <end position="26"/>
    </location>
</feature>
<evidence type="ECO:0000256" key="1">
    <source>
        <dbReference type="SAM" id="Coils"/>
    </source>
</evidence>
<dbReference type="EMBL" id="FORO01000007">
    <property type="protein sequence ID" value="SFI85400.1"/>
    <property type="molecule type" value="Genomic_DNA"/>
</dbReference>
<evidence type="ECO:0000256" key="2">
    <source>
        <dbReference type="SAM" id="MobiDB-lite"/>
    </source>
</evidence>
<dbReference type="AlphaFoldDB" id="A0A1I3LLI2"/>